<accession>A0A918B330</accession>
<dbReference type="AlphaFoldDB" id="A0A918B330"/>
<name>A0A918B330_9ACTN</name>
<keyword evidence="3" id="KW-0732">Signal</keyword>
<dbReference type="PROSITE" id="PS51318">
    <property type="entry name" value="TAT"/>
    <property type="match status" value="1"/>
</dbReference>
<evidence type="ECO:0000256" key="2">
    <source>
        <dbReference type="SAM" id="Phobius"/>
    </source>
</evidence>
<proteinExistence type="predicted"/>
<evidence type="ECO:0000256" key="3">
    <source>
        <dbReference type="SAM" id="SignalP"/>
    </source>
</evidence>
<feature type="transmembrane region" description="Helical" evidence="2">
    <location>
        <begin position="545"/>
        <end position="564"/>
    </location>
</feature>
<evidence type="ECO:0000256" key="1">
    <source>
        <dbReference type="SAM" id="MobiDB-lite"/>
    </source>
</evidence>
<reference evidence="4" key="2">
    <citation type="submission" date="2020-09" db="EMBL/GenBank/DDBJ databases">
        <authorList>
            <person name="Sun Q."/>
            <person name="Ohkuma M."/>
        </authorList>
    </citation>
    <scope>NUCLEOTIDE SEQUENCE</scope>
    <source>
        <strain evidence="4">JCM 4335</strain>
    </source>
</reference>
<feature type="region of interest" description="Disordered" evidence="1">
    <location>
        <begin position="297"/>
        <end position="327"/>
    </location>
</feature>
<dbReference type="InterPro" id="IPR006311">
    <property type="entry name" value="TAT_signal"/>
</dbReference>
<comment type="caution">
    <text evidence="4">The sequence shown here is derived from an EMBL/GenBank/DDBJ whole genome shotgun (WGS) entry which is preliminary data.</text>
</comment>
<evidence type="ECO:0000313" key="5">
    <source>
        <dbReference type="Proteomes" id="UP000654123"/>
    </source>
</evidence>
<feature type="region of interest" description="Disordered" evidence="1">
    <location>
        <begin position="491"/>
        <end position="536"/>
    </location>
</feature>
<organism evidence="4 5">
    <name type="scientific">Streptomyces roseolilacinus</name>
    <dbReference type="NCBI Taxonomy" id="66904"/>
    <lineage>
        <taxon>Bacteria</taxon>
        <taxon>Bacillati</taxon>
        <taxon>Actinomycetota</taxon>
        <taxon>Actinomycetes</taxon>
        <taxon>Kitasatosporales</taxon>
        <taxon>Streptomycetaceae</taxon>
        <taxon>Streptomyces</taxon>
    </lineage>
</organism>
<feature type="compositionally biased region" description="Low complexity" evidence="1">
    <location>
        <begin position="491"/>
        <end position="525"/>
    </location>
</feature>
<keyword evidence="2" id="KW-1133">Transmembrane helix</keyword>
<sequence>MTPSPPGPLRRAAVGGGTALAVLLTGAAGTAAPPAVADTPRLPAVIDVGTLRSPDTLPRPAGALTEAHFVTYQFTVSGRLPGGTPVTGAEITIDTAGAERIAEFRFRPECRVTGTLATCPVAMPDGSGDPETHVPFHIRPRLGTAAGDRGVVTATVSADNARTREETPTGMAVVIGDRDAVVLGGFPDPNTVEVPPGGRATVPFELTNTGARTLDHVALDVDGFDGDTTVALPGDHGNCRYRTKDPADPKSARIGMTCEFTGGLRAGTTYRPSPGLAVAMVGLAEYGRLRFSASTRPATGTGVRGRSAPLTLAPATTPTPPRVPVPADHYTVNQPPVIGVRSGPAADGAAVGTSVRTTVGREVTARVGVANRGGAPLTGPVALVEVPRGVEVVRSDPRCRPEAWSDRWNDAPPPTFGDRPGDAAPLPTGAVHRCADPGALAPGQRWLFSFTLKPTRALDGARGVVFEPALSPYDTAQRAKVAFLTVTATAAATASPSPTPGTVPSATVAPTPSASTTGTVTPVHGAGTGGGPGALASTGSNGAPALAGTAAALAAVGGLLVVSVRRRTTRQRR</sequence>
<feature type="chain" id="PRO_5037747441" description="Gram-positive cocci surface proteins LPxTG domain-containing protein" evidence="3">
    <location>
        <begin position="38"/>
        <end position="573"/>
    </location>
</feature>
<keyword evidence="2" id="KW-0812">Transmembrane</keyword>
<protein>
    <recommendedName>
        <fullName evidence="6">Gram-positive cocci surface proteins LPxTG domain-containing protein</fullName>
    </recommendedName>
</protein>
<keyword evidence="5" id="KW-1185">Reference proteome</keyword>
<reference evidence="4" key="1">
    <citation type="journal article" date="2014" name="Int. J. Syst. Evol. Microbiol.">
        <title>Complete genome sequence of Corynebacterium casei LMG S-19264T (=DSM 44701T), isolated from a smear-ripened cheese.</title>
        <authorList>
            <consortium name="US DOE Joint Genome Institute (JGI-PGF)"/>
            <person name="Walter F."/>
            <person name="Albersmeier A."/>
            <person name="Kalinowski J."/>
            <person name="Ruckert C."/>
        </authorList>
    </citation>
    <scope>NUCLEOTIDE SEQUENCE</scope>
    <source>
        <strain evidence="4">JCM 4335</strain>
    </source>
</reference>
<dbReference type="RefSeq" id="WP_189536031.1">
    <property type="nucleotide sequence ID" value="NZ_BMSV01000008.1"/>
</dbReference>
<evidence type="ECO:0008006" key="6">
    <source>
        <dbReference type="Google" id="ProtNLM"/>
    </source>
</evidence>
<keyword evidence="2" id="KW-0472">Membrane</keyword>
<evidence type="ECO:0000313" key="4">
    <source>
        <dbReference type="EMBL" id="GGQ18207.1"/>
    </source>
</evidence>
<feature type="signal peptide" evidence="3">
    <location>
        <begin position="1"/>
        <end position="37"/>
    </location>
</feature>
<dbReference type="Proteomes" id="UP000654123">
    <property type="component" value="Unassembled WGS sequence"/>
</dbReference>
<dbReference type="EMBL" id="BMSV01000008">
    <property type="protein sequence ID" value="GGQ18207.1"/>
    <property type="molecule type" value="Genomic_DNA"/>
</dbReference>
<gene>
    <name evidence="4" type="ORF">GCM10010249_40980</name>
</gene>